<dbReference type="InterPro" id="IPR000261">
    <property type="entry name" value="EH_dom"/>
</dbReference>
<organism evidence="5 6">
    <name type="scientific">Spirodela intermedia</name>
    <name type="common">Intermediate duckweed</name>
    <dbReference type="NCBI Taxonomy" id="51605"/>
    <lineage>
        <taxon>Eukaryota</taxon>
        <taxon>Viridiplantae</taxon>
        <taxon>Streptophyta</taxon>
        <taxon>Embryophyta</taxon>
        <taxon>Tracheophyta</taxon>
        <taxon>Spermatophyta</taxon>
        <taxon>Magnoliopsida</taxon>
        <taxon>Liliopsida</taxon>
        <taxon>Araceae</taxon>
        <taxon>Lemnoideae</taxon>
        <taxon>Spirodela</taxon>
    </lineage>
</organism>
<gene>
    <name evidence="5" type="ORF">SI8410_02002578</name>
</gene>
<feature type="compositionally biased region" description="Polar residues" evidence="2">
    <location>
        <begin position="809"/>
        <end position="826"/>
    </location>
</feature>
<feature type="domain" description="EF-hand" evidence="4">
    <location>
        <begin position="396"/>
        <end position="431"/>
    </location>
</feature>
<dbReference type="GO" id="GO:0005886">
    <property type="term" value="C:plasma membrane"/>
    <property type="evidence" value="ECO:0007669"/>
    <property type="project" value="TreeGrafter"/>
</dbReference>
<feature type="domain" description="EH" evidence="3">
    <location>
        <begin position="10"/>
        <end position="100"/>
    </location>
</feature>
<feature type="region of interest" description="Disordered" evidence="2">
    <location>
        <begin position="1002"/>
        <end position="1037"/>
    </location>
</feature>
<evidence type="ECO:0000313" key="5">
    <source>
        <dbReference type="EMBL" id="CAA7391238.1"/>
    </source>
</evidence>
<dbReference type="GO" id="GO:0006897">
    <property type="term" value="P:endocytosis"/>
    <property type="evidence" value="ECO:0007669"/>
    <property type="project" value="TreeGrafter"/>
</dbReference>
<feature type="region of interest" description="Disordered" evidence="2">
    <location>
        <begin position="779"/>
        <end position="873"/>
    </location>
</feature>
<name>A0A7I8K467_SPIIN</name>
<dbReference type="PROSITE" id="PS50222">
    <property type="entry name" value="EF_HAND_2"/>
    <property type="match status" value="3"/>
</dbReference>
<dbReference type="PANTHER" id="PTHR11216:SF161">
    <property type="entry name" value="CALCIUM-BINDING EF HAND FAMILY PROTEIN"/>
    <property type="match status" value="1"/>
</dbReference>
<evidence type="ECO:0000256" key="2">
    <source>
        <dbReference type="SAM" id="MobiDB-lite"/>
    </source>
</evidence>
<dbReference type="SUPFAM" id="SSF47473">
    <property type="entry name" value="EF-hand"/>
    <property type="match status" value="2"/>
</dbReference>
<keyword evidence="6" id="KW-1185">Reference proteome</keyword>
<dbReference type="GO" id="GO:0016197">
    <property type="term" value="P:endosomal transport"/>
    <property type="evidence" value="ECO:0007669"/>
    <property type="project" value="TreeGrafter"/>
</dbReference>
<dbReference type="PANTHER" id="PTHR11216">
    <property type="entry name" value="EH DOMAIN"/>
    <property type="match status" value="1"/>
</dbReference>
<accession>A0A7I8K467</accession>
<feature type="coiled-coil region" evidence="1">
    <location>
        <begin position="569"/>
        <end position="603"/>
    </location>
</feature>
<evidence type="ECO:0000259" key="3">
    <source>
        <dbReference type="PROSITE" id="PS50031"/>
    </source>
</evidence>
<dbReference type="AlphaFoldDB" id="A0A7I8K467"/>
<feature type="compositionally biased region" description="Basic and acidic residues" evidence="2">
    <location>
        <begin position="1025"/>
        <end position="1037"/>
    </location>
</feature>
<sequence length="1037" mass="113197">MAAGSGQSPNMETFDAYFRRADLDSDGRISGAEAVNFFQGSSLPKHVLAQIWMYSDSRKSGFLNRQEFYMALKLVTVAQRGRELTPEIVKAALGSPDADRIPAPQINIVATPAPGNQMAISRPPVHSMMAPQVGIMATAPSQTPGFSGPQALPNANVNHQFFPPTNGSNLRPNQTLVGPGITRGGVLAAPQHPRSNAPNLSTDWRNGGMGVASQVLSGPAPSVMTDGFGPAQPGSRTSVSQAVQAPSVVSSAVSTKPVDPHSAFQAFTKDSKEVATSANGFSSDSIFGGDIFSATSQLKGTSTAAFAASSVPSSVGIAPTSSAVQTSVRPVQNALVQSSSVALGGSHLQQTESLNKQSQTEITQSILASTQSVPSVGAVGPASRPSERPWPKFSQSDILKYSKVFVEVDKDRDGKISGEEARTLFLSWKLPREVLKQVWDLSDQDNDSMLSHREFVTALYLMERFREGYTLPSVLPSSVKFDETLLQATSQPSISYGGPAWQPRPAGFPQPRIPGSQPVIPASGLKPHSQVREPQKIDGQKLPAPQKKSVPVLERHLVYQLTKEEQDALNSKFQEATDADKKVQELEKEILDSKEKIEFYRTKMQELVLYKSRCDNRLNEITEKASADKREVDLLAKKYEEKYKNVGDVASKLTVEEATFRDVQERKLELYNAIIRMEEGGSADGLLQVRAEHIQSDLDELVKSLNERCKKYGLRVKPTSLLELPFGWQPRIQEGAADWDEDWDKYEDEGFALVKELTVDVKNIIAAPKIKSPPLVNDEAKKDEISSPVSSVNGEKKLKSSRGEGIVDSETTYAQSEDGSVRSPSDSPAGRSSLESASQLFHSPRFSQNGYSPRLKEGQSDHGGADSTLSGEKFGDEMLWGSTFDTADDADSVWDFNTKDSFQERNKQNSFFDSGDFGLNPIRTDSPSASSVFGKEKSPFFADSVPGTPQYYSGFSPRFSEGPDDHSFDTFSRFDSFSMQDTGLFQPRENIARFDSIRSTSDQSRAFSFDDPDPFGSTGPFKSSETPRRASDHWSAF</sequence>
<dbReference type="OrthoDB" id="524326at2759"/>
<dbReference type="EMBL" id="LR746265">
    <property type="protein sequence ID" value="CAA7391238.1"/>
    <property type="molecule type" value="Genomic_DNA"/>
</dbReference>
<dbReference type="GO" id="GO:0005509">
    <property type="term" value="F:calcium ion binding"/>
    <property type="evidence" value="ECO:0007669"/>
    <property type="project" value="InterPro"/>
</dbReference>
<dbReference type="InterPro" id="IPR011992">
    <property type="entry name" value="EF-hand-dom_pair"/>
</dbReference>
<feature type="compositionally biased region" description="Polar residues" evidence="2">
    <location>
        <begin position="833"/>
        <end position="851"/>
    </location>
</feature>
<feature type="domain" description="EF-hand" evidence="4">
    <location>
        <begin position="433"/>
        <end position="465"/>
    </location>
</feature>
<dbReference type="GO" id="GO:0005737">
    <property type="term" value="C:cytoplasm"/>
    <property type="evidence" value="ECO:0007669"/>
    <property type="project" value="TreeGrafter"/>
</dbReference>
<feature type="compositionally biased region" description="Basic and acidic residues" evidence="2">
    <location>
        <begin position="854"/>
        <end position="864"/>
    </location>
</feature>
<dbReference type="InterPro" id="IPR002048">
    <property type="entry name" value="EF_hand_dom"/>
</dbReference>
<dbReference type="CDD" id="cd00052">
    <property type="entry name" value="EH"/>
    <property type="match status" value="2"/>
</dbReference>
<dbReference type="Proteomes" id="UP000663760">
    <property type="component" value="Chromosome 2"/>
</dbReference>
<dbReference type="Gene3D" id="1.10.238.10">
    <property type="entry name" value="EF-hand"/>
    <property type="match status" value="2"/>
</dbReference>
<feature type="domain" description="EF-hand" evidence="4">
    <location>
        <begin position="9"/>
        <end position="44"/>
    </location>
</feature>
<feature type="domain" description="EH" evidence="3">
    <location>
        <begin position="397"/>
        <end position="479"/>
    </location>
</feature>
<proteinExistence type="predicted"/>
<evidence type="ECO:0000259" key="4">
    <source>
        <dbReference type="PROSITE" id="PS50222"/>
    </source>
</evidence>
<keyword evidence="1" id="KW-0175">Coiled coil</keyword>
<dbReference type="SMART" id="SM00054">
    <property type="entry name" value="EFh"/>
    <property type="match status" value="4"/>
</dbReference>
<evidence type="ECO:0000313" key="6">
    <source>
        <dbReference type="Proteomes" id="UP000663760"/>
    </source>
</evidence>
<evidence type="ECO:0000256" key="1">
    <source>
        <dbReference type="SAM" id="Coils"/>
    </source>
</evidence>
<dbReference type="SMART" id="SM00027">
    <property type="entry name" value="EH"/>
    <property type="match status" value="2"/>
</dbReference>
<dbReference type="PROSITE" id="PS50031">
    <property type="entry name" value="EH"/>
    <property type="match status" value="2"/>
</dbReference>
<reference evidence="5" key="1">
    <citation type="submission" date="2020-02" db="EMBL/GenBank/DDBJ databases">
        <authorList>
            <person name="Scholz U."/>
            <person name="Mascher M."/>
            <person name="Fiebig A."/>
        </authorList>
    </citation>
    <scope>NUCLEOTIDE SEQUENCE</scope>
</reference>
<protein>
    <submittedName>
        <fullName evidence="5">Uncharacterized protein</fullName>
    </submittedName>
</protein>
<dbReference type="Pfam" id="PF12763">
    <property type="entry name" value="EH"/>
    <property type="match status" value="2"/>
</dbReference>